<keyword evidence="5 8" id="KW-0413">Isomerase</keyword>
<evidence type="ECO:0000256" key="3">
    <source>
        <dbReference type="ARBA" id="ARBA00022884"/>
    </source>
</evidence>
<comment type="function">
    <text evidence="8">PPIases accelerate the folding of proteins. It catalyzes the cis-trans isomerization of proline imidic peptide bonds in oligopeptides.</text>
</comment>
<dbReference type="EMBL" id="KV919274">
    <property type="protein sequence ID" value="OSX70326.1"/>
    <property type="molecule type" value="Genomic_DNA"/>
</dbReference>
<dbReference type="PANTHER" id="PTHR45843">
    <property type="entry name" value="PEPTIDYL-PROLYL CIS-TRANS ISOMERASE-LIKE 4"/>
    <property type="match status" value="1"/>
</dbReference>
<dbReference type="Pfam" id="PF00160">
    <property type="entry name" value="Pro_isomerase"/>
    <property type="match status" value="1"/>
</dbReference>
<dbReference type="Proteomes" id="UP000218209">
    <property type="component" value="Unassembled WGS sequence"/>
</dbReference>
<feature type="domain" description="RRM" evidence="11">
    <location>
        <begin position="232"/>
        <end position="309"/>
    </location>
</feature>
<dbReference type="GO" id="GO:0003723">
    <property type="term" value="F:RNA binding"/>
    <property type="evidence" value="ECO:0007669"/>
    <property type="project" value="UniProtKB-UniRule"/>
</dbReference>
<evidence type="ECO:0000256" key="7">
    <source>
        <dbReference type="PROSITE-ProRule" id="PRU00176"/>
    </source>
</evidence>
<dbReference type="InterPro" id="IPR029000">
    <property type="entry name" value="Cyclophilin-like_dom_sf"/>
</dbReference>
<proteinExistence type="inferred from homology"/>
<keyword evidence="4 8" id="KW-0697">Rotamase</keyword>
<dbReference type="PANTHER" id="PTHR45843:SF1">
    <property type="entry name" value="PEPTIDYL-PROLYL CIS-TRANS ISOMERASE-LIKE 4"/>
    <property type="match status" value="1"/>
</dbReference>
<dbReference type="EC" id="5.2.1.8" evidence="8"/>
<comment type="catalytic activity">
    <reaction evidence="1 8">
        <text>[protein]-peptidylproline (omega=180) = [protein]-peptidylproline (omega=0)</text>
        <dbReference type="Rhea" id="RHEA:16237"/>
        <dbReference type="Rhea" id="RHEA-COMP:10747"/>
        <dbReference type="Rhea" id="RHEA-COMP:10748"/>
        <dbReference type="ChEBI" id="CHEBI:83833"/>
        <dbReference type="ChEBI" id="CHEBI:83834"/>
        <dbReference type="EC" id="5.2.1.8"/>
    </reaction>
</comment>
<evidence type="ECO:0000256" key="5">
    <source>
        <dbReference type="ARBA" id="ARBA00023235"/>
    </source>
</evidence>
<dbReference type="InterPro" id="IPR035979">
    <property type="entry name" value="RBD_domain_sf"/>
</dbReference>
<dbReference type="Gene3D" id="3.30.70.330">
    <property type="match status" value="1"/>
</dbReference>
<evidence type="ECO:0000259" key="11">
    <source>
        <dbReference type="PROSITE" id="PS50102"/>
    </source>
</evidence>
<name>A0A1X6NPA4_PORUM</name>
<dbReference type="AlphaFoldDB" id="A0A1X6NPA4"/>
<dbReference type="PROSITE" id="PS50102">
    <property type="entry name" value="RRM"/>
    <property type="match status" value="1"/>
</dbReference>
<evidence type="ECO:0000256" key="9">
    <source>
        <dbReference type="SAM" id="MobiDB-lite"/>
    </source>
</evidence>
<evidence type="ECO:0000256" key="1">
    <source>
        <dbReference type="ARBA" id="ARBA00000971"/>
    </source>
</evidence>
<keyword evidence="3 7" id="KW-0694">RNA-binding</keyword>
<evidence type="ECO:0000259" key="10">
    <source>
        <dbReference type="PROSITE" id="PS50072"/>
    </source>
</evidence>
<dbReference type="InterPro" id="IPR002130">
    <property type="entry name" value="Cyclophilin-type_PPIase_dom"/>
</dbReference>
<evidence type="ECO:0000256" key="6">
    <source>
        <dbReference type="ARBA" id="ARBA00023242"/>
    </source>
</evidence>
<organism evidence="12 13">
    <name type="scientific">Porphyra umbilicalis</name>
    <name type="common">Purple laver</name>
    <name type="synonym">Red alga</name>
    <dbReference type="NCBI Taxonomy" id="2786"/>
    <lineage>
        <taxon>Eukaryota</taxon>
        <taxon>Rhodophyta</taxon>
        <taxon>Bangiophyceae</taxon>
        <taxon>Bangiales</taxon>
        <taxon>Bangiaceae</taxon>
        <taxon>Porphyra</taxon>
    </lineage>
</organism>
<dbReference type="OrthoDB" id="2083at2759"/>
<protein>
    <recommendedName>
        <fullName evidence="8">Peptidyl-prolyl cis-trans isomerase</fullName>
        <shortName evidence="8">PPIase</shortName>
        <ecNumber evidence="8">5.2.1.8</ecNumber>
    </recommendedName>
</protein>
<evidence type="ECO:0000256" key="4">
    <source>
        <dbReference type="ARBA" id="ARBA00023110"/>
    </source>
</evidence>
<comment type="subcellular location">
    <subcellularLocation>
        <location evidence="2 8">Nucleus</location>
    </subcellularLocation>
</comment>
<dbReference type="PROSITE" id="PS50072">
    <property type="entry name" value="CSA_PPIASE_2"/>
    <property type="match status" value="1"/>
</dbReference>
<dbReference type="InterPro" id="IPR000504">
    <property type="entry name" value="RRM_dom"/>
</dbReference>
<dbReference type="SUPFAM" id="SSF54928">
    <property type="entry name" value="RNA-binding domain, RBD"/>
    <property type="match status" value="1"/>
</dbReference>
<dbReference type="SUPFAM" id="SSF50891">
    <property type="entry name" value="Cyclophilin-like"/>
    <property type="match status" value="1"/>
</dbReference>
<sequence length="342" mass="35225">MSVLIETSLGDLVIDVDTVHAPVTAANFLALCHLKYYNNCTFHRVERDFIAQTGDPTRTGTGGSSVYGLCAPPAAGGAAAAAGAAAATAAPPPPRFFADEFHPSLKHSRRGVVAMAPAGGPHTNGSQFYIQLAAGPLPYLDGVNPVFGFVAEGAAVLDALNDAVVDAGTLKPLRRIRVHHTIVGLDSDMDEAALVAGAADGTAAAARQARSRAVVLELVGDMPSADAAPPEDVLFVCKLNPLTRGADLALIFARFGPCTAQVIRDGATGASLGYAFVEFESVASCEAAYRKMDGVLIDDRRVKVDFSQSVARLWRGRGRGRGGGEARGGGGRGGGSSRAAGR</sequence>
<feature type="compositionally biased region" description="Gly residues" evidence="9">
    <location>
        <begin position="321"/>
        <end position="336"/>
    </location>
</feature>
<reference evidence="12 13" key="1">
    <citation type="submission" date="2017-03" db="EMBL/GenBank/DDBJ databases">
        <title>WGS assembly of Porphyra umbilicalis.</title>
        <authorList>
            <person name="Brawley S.H."/>
            <person name="Blouin N.A."/>
            <person name="Ficko-Blean E."/>
            <person name="Wheeler G.L."/>
            <person name="Lohr M."/>
            <person name="Goodson H.V."/>
            <person name="Jenkins J.W."/>
            <person name="Blaby-Haas C.E."/>
            <person name="Helliwell K.E."/>
            <person name="Chan C."/>
            <person name="Marriage T."/>
            <person name="Bhattacharya D."/>
            <person name="Klein A.S."/>
            <person name="Badis Y."/>
            <person name="Brodie J."/>
            <person name="Cao Y."/>
            <person name="Collen J."/>
            <person name="Dittami S.M."/>
            <person name="Gachon C.M."/>
            <person name="Green B.R."/>
            <person name="Karpowicz S."/>
            <person name="Kim J.W."/>
            <person name="Kudahl U."/>
            <person name="Lin S."/>
            <person name="Michel G."/>
            <person name="Mittag M."/>
            <person name="Olson B.J."/>
            <person name="Pangilinan J."/>
            <person name="Peng Y."/>
            <person name="Qiu H."/>
            <person name="Shu S."/>
            <person name="Singer J.T."/>
            <person name="Smith A.G."/>
            <person name="Sprecher B.N."/>
            <person name="Wagner V."/>
            <person name="Wang W."/>
            <person name="Wang Z.-Y."/>
            <person name="Yan J."/>
            <person name="Yarish C."/>
            <person name="Zoeuner-Riek S."/>
            <person name="Zhuang Y."/>
            <person name="Zou Y."/>
            <person name="Lindquist E.A."/>
            <person name="Grimwood J."/>
            <person name="Barry K."/>
            <person name="Rokhsar D.S."/>
            <person name="Schmutz J."/>
            <person name="Stiller J.W."/>
            <person name="Grossman A.R."/>
            <person name="Prochnik S.E."/>
        </authorList>
    </citation>
    <scope>NUCLEOTIDE SEQUENCE [LARGE SCALE GENOMIC DNA]</scope>
    <source>
        <strain evidence="12">4086291</strain>
    </source>
</reference>
<evidence type="ECO:0000313" key="12">
    <source>
        <dbReference type="EMBL" id="OSX70326.1"/>
    </source>
</evidence>
<keyword evidence="13" id="KW-1185">Reference proteome</keyword>
<dbReference type="InterPro" id="IPR035542">
    <property type="entry name" value="CRIP"/>
</dbReference>
<feature type="domain" description="PPIase cyclophilin-type" evidence="10">
    <location>
        <begin position="6"/>
        <end position="183"/>
    </location>
</feature>
<evidence type="ECO:0000256" key="2">
    <source>
        <dbReference type="ARBA" id="ARBA00004123"/>
    </source>
</evidence>
<accession>A0A1X6NPA4</accession>
<gene>
    <name evidence="12" type="ORF">BU14_0785s0003</name>
</gene>
<dbReference type="PRINTS" id="PR00153">
    <property type="entry name" value="CSAPPISMRASE"/>
</dbReference>
<dbReference type="Gene3D" id="2.40.100.10">
    <property type="entry name" value="Cyclophilin-like"/>
    <property type="match status" value="1"/>
</dbReference>
<feature type="region of interest" description="Disordered" evidence="9">
    <location>
        <begin position="317"/>
        <end position="342"/>
    </location>
</feature>
<evidence type="ECO:0000313" key="13">
    <source>
        <dbReference type="Proteomes" id="UP000218209"/>
    </source>
</evidence>
<dbReference type="GO" id="GO:0005634">
    <property type="term" value="C:nucleus"/>
    <property type="evidence" value="ECO:0007669"/>
    <property type="project" value="UniProtKB-SubCell"/>
</dbReference>
<dbReference type="Pfam" id="PF00076">
    <property type="entry name" value="RRM_1"/>
    <property type="match status" value="1"/>
</dbReference>
<dbReference type="InterPro" id="IPR012677">
    <property type="entry name" value="Nucleotide-bd_a/b_plait_sf"/>
</dbReference>
<dbReference type="CDD" id="cd12235">
    <property type="entry name" value="RRM_PPIL4"/>
    <property type="match status" value="1"/>
</dbReference>
<dbReference type="GO" id="GO:0003755">
    <property type="term" value="F:peptidyl-prolyl cis-trans isomerase activity"/>
    <property type="evidence" value="ECO:0007669"/>
    <property type="project" value="UniProtKB-UniRule"/>
</dbReference>
<dbReference type="SMART" id="SM00360">
    <property type="entry name" value="RRM"/>
    <property type="match status" value="1"/>
</dbReference>
<keyword evidence="6 8" id="KW-0539">Nucleus</keyword>
<comment type="similarity">
    <text evidence="8">Belongs to the cyclophilin-type PPIase family. PPIL4 subfamily.</text>
</comment>
<evidence type="ECO:0000256" key="8">
    <source>
        <dbReference type="RuleBase" id="RU365081"/>
    </source>
</evidence>